<dbReference type="NCBIfam" id="TIGR01406">
    <property type="entry name" value="dnaQ_proteo"/>
    <property type="match status" value="1"/>
</dbReference>
<dbReference type="GO" id="GO:0003887">
    <property type="term" value="F:DNA-directed DNA polymerase activity"/>
    <property type="evidence" value="ECO:0007669"/>
    <property type="project" value="UniProtKB-KW"/>
</dbReference>
<feature type="binding site" evidence="19">
    <location>
        <position position="9"/>
    </location>
    <ligand>
        <name>a divalent metal cation</name>
        <dbReference type="ChEBI" id="CHEBI:60240"/>
        <label>1</label>
        <note>catalytic</note>
    </ligand>
</feature>
<dbReference type="InterPro" id="IPR006054">
    <property type="entry name" value="DnaQ"/>
</dbReference>
<dbReference type="RefSeq" id="WP_011543107.1">
    <property type="nucleotide sequence ID" value="NC_008048.1"/>
</dbReference>
<evidence type="ECO:0000256" key="12">
    <source>
        <dbReference type="ARBA" id="ARBA00022932"/>
    </source>
</evidence>
<name>Q1GP79_SPHAL</name>
<dbReference type="Pfam" id="PF00929">
    <property type="entry name" value="RNase_T"/>
    <property type="match status" value="1"/>
</dbReference>
<evidence type="ECO:0000256" key="8">
    <source>
        <dbReference type="ARBA" id="ARBA00022723"/>
    </source>
</evidence>
<dbReference type="InterPro" id="IPR013520">
    <property type="entry name" value="Ribonucl_H"/>
</dbReference>
<evidence type="ECO:0000259" key="21">
    <source>
        <dbReference type="SMART" id="SM00479"/>
    </source>
</evidence>
<dbReference type="GO" id="GO:0005829">
    <property type="term" value="C:cytosol"/>
    <property type="evidence" value="ECO:0007669"/>
    <property type="project" value="TreeGrafter"/>
</dbReference>
<keyword evidence="12 20" id="KW-0239">DNA-directed DNA polymerase</keyword>
<evidence type="ECO:0000256" key="7">
    <source>
        <dbReference type="ARBA" id="ARBA00022722"/>
    </source>
</evidence>
<dbReference type="GO" id="GO:0003677">
    <property type="term" value="F:DNA binding"/>
    <property type="evidence" value="ECO:0007669"/>
    <property type="project" value="InterPro"/>
</dbReference>
<keyword evidence="4 20" id="KW-0808">Transferase</keyword>
<dbReference type="EC" id="2.7.7.7" evidence="2 20"/>
<evidence type="ECO:0000256" key="19">
    <source>
        <dbReference type="PIRSR" id="PIRSR606309-3"/>
    </source>
</evidence>
<dbReference type="InterPro" id="IPR012337">
    <property type="entry name" value="RNaseH-like_sf"/>
</dbReference>
<dbReference type="GO" id="GO:0008408">
    <property type="term" value="F:3'-5' exonuclease activity"/>
    <property type="evidence" value="ECO:0007669"/>
    <property type="project" value="TreeGrafter"/>
</dbReference>
<dbReference type="KEGG" id="sal:Sala_2838"/>
<keyword evidence="7 20" id="KW-0540">Nuclease</keyword>
<proteinExistence type="predicted"/>
<evidence type="ECO:0000256" key="9">
    <source>
        <dbReference type="ARBA" id="ARBA00022801"/>
    </source>
</evidence>
<keyword evidence="23" id="KW-1185">Reference proteome</keyword>
<evidence type="ECO:0000256" key="2">
    <source>
        <dbReference type="ARBA" id="ARBA00012417"/>
    </source>
</evidence>
<evidence type="ECO:0000256" key="13">
    <source>
        <dbReference type="ARBA" id="ARBA00023211"/>
    </source>
</evidence>
<dbReference type="GO" id="GO:0046872">
    <property type="term" value="F:metal ion binding"/>
    <property type="evidence" value="ECO:0007669"/>
    <property type="project" value="UniProtKB-KW"/>
</dbReference>
<feature type="active site" description="Proton acceptor" evidence="17">
    <location>
        <position position="150"/>
    </location>
</feature>
<keyword evidence="10 20" id="KW-0269">Exonuclease</keyword>
<dbReference type="eggNOG" id="COG0847">
    <property type="taxonomic scope" value="Bacteria"/>
</dbReference>
<gene>
    <name evidence="20" type="primary">dnaQ</name>
    <name evidence="22" type="ordered locus">Sala_2838</name>
</gene>
<feature type="domain" description="Exonuclease" evidence="21">
    <location>
        <begin position="2"/>
        <end position="172"/>
    </location>
</feature>
<sequence length="231" mass="25471">MREIIFDTETTGFDPRNGDRLVEIGCVELIDRRETGVTFHAYFNPERDMPAAAEAVHGLSSQFLSDKPLFAARVDELLDFFGDAPLIAHNAAFDFGFVNAELERIGRPPLDMARMCCTVQMARKLHPGAKHSLDALCTRYGIDRSHRIKHGALLDAELLAHLYIEMTGGRQIGLGLASSSAALPTASLLAARRDPARPFREPRPHMASAAELARHAEFVAGLNQPLWLDTV</sequence>
<comment type="function">
    <text evidence="14 20">DNA polymerase III is a complex, multichain enzyme responsible for most of the replicative synthesis in bacteria. The epsilon subunit contain the editing function and is a proofreading 3'-5' exonuclease.</text>
</comment>
<reference evidence="22 23" key="1">
    <citation type="journal article" date="2009" name="Proc. Natl. Acad. Sci. U.S.A.">
        <title>The genomic basis of trophic strategy in marine bacteria.</title>
        <authorList>
            <person name="Lauro F.M."/>
            <person name="McDougald D."/>
            <person name="Thomas T."/>
            <person name="Williams T.J."/>
            <person name="Egan S."/>
            <person name="Rice S."/>
            <person name="DeMaere M.Z."/>
            <person name="Ting L."/>
            <person name="Ertan H."/>
            <person name="Johnson J."/>
            <person name="Ferriera S."/>
            <person name="Lapidus A."/>
            <person name="Anderson I."/>
            <person name="Kyrpides N."/>
            <person name="Munk A.C."/>
            <person name="Detter C."/>
            <person name="Han C.S."/>
            <person name="Brown M.V."/>
            <person name="Robb F.T."/>
            <person name="Kjelleberg S."/>
            <person name="Cavicchioli R."/>
        </authorList>
    </citation>
    <scope>NUCLEOTIDE SEQUENCE [LARGE SCALE GENOMIC DNA]</scope>
    <source>
        <strain evidence="23">DSM 13593 / LMG 18877 / RB2256</strain>
    </source>
</reference>
<evidence type="ECO:0000313" key="22">
    <source>
        <dbReference type="EMBL" id="ABF54543.1"/>
    </source>
</evidence>
<comment type="catalytic activity">
    <reaction evidence="16 20">
        <text>DNA(n) + a 2'-deoxyribonucleoside 5'-triphosphate = DNA(n+1) + diphosphate</text>
        <dbReference type="Rhea" id="RHEA:22508"/>
        <dbReference type="Rhea" id="RHEA-COMP:17339"/>
        <dbReference type="Rhea" id="RHEA-COMP:17340"/>
        <dbReference type="ChEBI" id="CHEBI:33019"/>
        <dbReference type="ChEBI" id="CHEBI:61560"/>
        <dbReference type="ChEBI" id="CHEBI:173112"/>
        <dbReference type="EC" id="2.7.7.7"/>
    </reaction>
</comment>
<feature type="binding site" evidence="19">
    <location>
        <position position="7"/>
    </location>
    <ligand>
        <name>a divalent metal cation</name>
        <dbReference type="ChEBI" id="CHEBI:60240"/>
        <label>1</label>
        <note>catalytic</note>
    </ligand>
</feature>
<feature type="binding site" evidence="18">
    <location>
        <position position="9"/>
    </location>
    <ligand>
        <name>substrate</name>
    </ligand>
</feature>
<dbReference type="Proteomes" id="UP000006578">
    <property type="component" value="Chromosome"/>
</dbReference>
<comment type="subunit">
    <text evidence="15 20">DNA polymerase III contains a core (composed of alpha, epsilon and theta chains) that associates with a tau subunit. This core dimerizes to form the POLIII' complex. PolIII' associates with the gamma complex (composed of gamma, delta, delta', psi and chi chains) and with the beta chain to form the complete DNA polymerase III complex.</text>
</comment>
<dbReference type="InterPro" id="IPR006309">
    <property type="entry name" value="DnaQ_proteo"/>
</dbReference>
<evidence type="ECO:0000256" key="20">
    <source>
        <dbReference type="RuleBase" id="RU364087"/>
    </source>
</evidence>
<evidence type="ECO:0000256" key="11">
    <source>
        <dbReference type="ARBA" id="ARBA00022842"/>
    </source>
</evidence>
<keyword evidence="9 20" id="KW-0378">Hydrolase</keyword>
<evidence type="ECO:0000256" key="14">
    <source>
        <dbReference type="ARBA" id="ARBA00025483"/>
    </source>
</evidence>
<organism evidence="22 23">
    <name type="scientific">Sphingopyxis alaskensis (strain DSM 13593 / LMG 18877 / RB2256)</name>
    <name type="common">Sphingomonas alaskensis</name>
    <dbReference type="NCBI Taxonomy" id="317655"/>
    <lineage>
        <taxon>Bacteria</taxon>
        <taxon>Pseudomonadati</taxon>
        <taxon>Pseudomonadota</taxon>
        <taxon>Alphaproteobacteria</taxon>
        <taxon>Sphingomonadales</taxon>
        <taxon>Sphingomonadaceae</taxon>
        <taxon>Sphingopyxis</taxon>
    </lineage>
</organism>
<keyword evidence="8 19" id="KW-0479">Metal-binding</keyword>
<keyword evidence="11 19" id="KW-0460">Magnesium</keyword>
<feature type="binding site" evidence="19">
    <location>
        <position position="155"/>
    </location>
    <ligand>
        <name>a divalent metal cation</name>
        <dbReference type="ChEBI" id="CHEBI:60240"/>
        <label>1</label>
        <note>catalytic</note>
    </ligand>
</feature>
<dbReference type="HOGENOM" id="CLU_047806_2_1_5"/>
<dbReference type="InterPro" id="IPR036397">
    <property type="entry name" value="RNaseH_sf"/>
</dbReference>
<evidence type="ECO:0000256" key="16">
    <source>
        <dbReference type="ARBA" id="ARBA00049244"/>
    </source>
</evidence>
<keyword evidence="13 19" id="KW-0464">Manganese</keyword>
<dbReference type="CDD" id="cd06131">
    <property type="entry name" value="DNA_pol_III_epsilon_Ecoli_like"/>
    <property type="match status" value="1"/>
</dbReference>
<evidence type="ECO:0000256" key="17">
    <source>
        <dbReference type="PIRSR" id="PIRSR606309-1"/>
    </source>
</evidence>
<evidence type="ECO:0000256" key="3">
    <source>
        <dbReference type="ARBA" id="ARBA00020352"/>
    </source>
</evidence>
<dbReference type="PANTHER" id="PTHR30231:SF41">
    <property type="entry name" value="DNA POLYMERASE III SUBUNIT EPSILON"/>
    <property type="match status" value="1"/>
</dbReference>
<dbReference type="NCBIfam" id="NF004316">
    <property type="entry name" value="PRK05711.1"/>
    <property type="match status" value="1"/>
</dbReference>
<comment type="cofactor">
    <cofactor evidence="1 20">
        <name>Mn(2+)</name>
        <dbReference type="ChEBI" id="CHEBI:29035"/>
    </cofactor>
</comment>
<dbReference type="PANTHER" id="PTHR30231">
    <property type="entry name" value="DNA POLYMERASE III SUBUNIT EPSILON"/>
    <property type="match status" value="1"/>
</dbReference>
<evidence type="ECO:0000256" key="4">
    <source>
        <dbReference type="ARBA" id="ARBA00022679"/>
    </source>
</evidence>
<keyword evidence="6 20" id="KW-0235">DNA replication</keyword>
<dbReference type="AlphaFoldDB" id="Q1GP79"/>
<evidence type="ECO:0000256" key="10">
    <source>
        <dbReference type="ARBA" id="ARBA00022839"/>
    </source>
</evidence>
<dbReference type="SUPFAM" id="SSF53098">
    <property type="entry name" value="Ribonuclease H-like"/>
    <property type="match status" value="1"/>
</dbReference>
<accession>Q1GP79</accession>
<dbReference type="EMBL" id="CP000356">
    <property type="protein sequence ID" value="ABF54543.1"/>
    <property type="molecule type" value="Genomic_DNA"/>
</dbReference>
<feature type="binding site" evidence="18">
    <location>
        <position position="57"/>
    </location>
    <ligand>
        <name>substrate</name>
    </ligand>
</feature>
<dbReference type="OrthoDB" id="9804290at2"/>
<dbReference type="STRING" id="317655.Sala_2838"/>
<evidence type="ECO:0000256" key="6">
    <source>
        <dbReference type="ARBA" id="ARBA00022705"/>
    </source>
</evidence>
<dbReference type="SMART" id="SM00479">
    <property type="entry name" value="EXOIII"/>
    <property type="match status" value="1"/>
</dbReference>
<evidence type="ECO:0000256" key="5">
    <source>
        <dbReference type="ARBA" id="ARBA00022695"/>
    </source>
</evidence>
<feature type="binding site" evidence="18">
    <location>
        <position position="155"/>
    </location>
    <ligand>
        <name>substrate</name>
    </ligand>
</feature>
<evidence type="ECO:0000256" key="1">
    <source>
        <dbReference type="ARBA" id="ARBA00001936"/>
    </source>
</evidence>
<dbReference type="NCBIfam" id="TIGR00573">
    <property type="entry name" value="dnaq"/>
    <property type="match status" value="1"/>
</dbReference>
<evidence type="ECO:0000256" key="15">
    <source>
        <dbReference type="ARBA" id="ARBA00026073"/>
    </source>
</evidence>
<keyword evidence="5 20" id="KW-0548">Nucleotidyltransferase</keyword>
<protein>
    <recommendedName>
        <fullName evidence="3 20">DNA polymerase III subunit epsilon</fullName>
        <ecNumber evidence="2 20">2.7.7.7</ecNumber>
    </recommendedName>
</protein>
<evidence type="ECO:0000256" key="18">
    <source>
        <dbReference type="PIRSR" id="PIRSR606309-2"/>
    </source>
</evidence>
<comment type="cofactor">
    <cofactor evidence="19">
        <name>Mg(2+)</name>
        <dbReference type="ChEBI" id="CHEBI:18420"/>
    </cofactor>
    <cofactor evidence="19">
        <name>Mn(2+)</name>
        <dbReference type="ChEBI" id="CHEBI:29035"/>
    </cofactor>
    <text evidence="19">Binds 2 divalent metal cations. Magnesium or manganese.</text>
</comment>
<feature type="binding site" evidence="18">
    <location>
        <position position="7"/>
    </location>
    <ligand>
        <name>substrate</name>
    </ligand>
</feature>
<dbReference type="GO" id="GO:0045004">
    <property type="term" value="P:DNA replication proofreading"/>
    <property type="evidence" value="ECO:0007669"/>
    <property type="project" value="TreeGrafter"/>
</dbReference>
<dbReference type="Gene3D" id="3.30.420.10">
    <property type="entry name" value="Ribonuclease H-like superfamily/Ribonuclease H"/>
    <property type="match status" value="1"/>
</dbReference>
<evidence type="ECO:0000313" key="23">
    <source>
        <dbReference type="Proteomes" id="UP000006578"/>
    </source>
</evidence>
<dbReference type="FunFam" id="3.30.420.10:FF:000012">
    <property type="entry name" value="DNA polymerase III subunit epsilon"/>
    <property type="match status" value="1"/>
</dbReference>